<feature type="domain" description="UBP-type" evidence="11">
    <location>
        <begin position="546"/>
        <end position="630"/>
    </location>
</feature>
<keyword evidence="6 10" id="KW-0915">Sodium</keyword>
<dbReference type="RefSeq" id="WP_344065194.1">
    <property type="nucleotide sequence ID" value="NZ_BAAAPU010000009.1"/>
</dbReference>
<feature type="transmembrane region" description="Helical" evidence="10">
    <location>
        <begin position="381"/>
        <end position="404"/>
    </location>
</feature>
<dbReference type="SUPFAM" id="SSF57850">
    <property type="entry name" value="RING/U-box"/>
    <property type="match status" value="1"/>
</dbReference>
<comment type="subcellular location">
    <subcellularLocation>
        <location evidence="1 10">Cell membrane</location>
        <topology evidence="1 10">Multi-pass membrane protein</topology>
    </subcellularLocation>
</comment>
<comment type="caution">
    <text evidence="12">The sequence shown here is derived from an EMBL/GenBank/DDBJ whole genome shotgun (WGS) entry which is preliminary data.</text>
</comment>
<feature type="transmembrane region" description="Helical" evidence="10">
    <location>
        <begin position="307"/>
        <end position="326"/>
    </location>
</feature>
<comment type="similarity">
    <text evidence="10">Belongs to the monovalent cation:proton antiporter 1 (CPA1) transporter (TC 2.A.36) family.</text>
</comment>
<accession>A0ABN2SML3</accession>
<feature type="transmembrane region" description="Helical" evidence="10">
    <location>
        <begin position="272"/>
        <end position="295"/>
    </location>
</feature>
<gene>
    <name evidence="12" type="ORF">GCM10009817_33640</name>
</gene>
<keyword evidence="9 10" id="KW-0739">Sodium transport</keyword>
<comment type="caution">
    <text evidence="10">Lacks conserved residue(s) required for the propagation of feature annotation.</text>
</comment>
<evidence type="ECO:0000256" key="8">
    <source>
        <dbReference type="ARBA" id="ARBA00023136"/>
    </source>
</evidence>
<comment type="function">
    <text evidence="10">Na(+)/H(+) antiporter that extrudes sodium in exchange for external protons.</text>
</comment>
<organism evidence="12 13">
    <name type="scientific">Terrabacter lapilli</name>
    <dbReference type="NCBI Taxonomy" id="436231"/>
    <lineage>
        <taxon>Bacteria</taxon>
        <taxon>Bacillati</taxon>
        <taxon>Actinomycetota</taxon>
        <taxon>Actinomycetes</taxon>
        <taxon>Micrococcales</taxon>
        <taxon>Intrasporangiaceae</taxon>
        <taxon>Terrabacter</taxon>
    </lineage>
</organism>
<dbReference type="NCBIfam" id="TIGR00831">
    <property type="entry name" value="a_cpa1"/>
    <property type="match status" value="1"/>
</dbReference>
<evidence type="ECO:0000256" key="5">
    <source>
        <dbReference type="ARBA" id="ARBA00022989"/>
    </source>
</evidence>
<dbReference type="Pfam" id="PF02148">
    <property type="entry name" value="zf-UBP"/>
    <property type="match status" value="1"/>
</dbReference>
<evidence type="ECO:0000313" key="13">
    <source>
        <dbReference type="Proteomes" id="UP001500013"/>
    </source>
</evidence>
<keyword evidence="5 10" id="KW-1133">Transmembrane helix</keyword>
<evidence type="ECO:0000256" key="1">
    <source>
        <dbReference type="ARBA" id="ARBA00004651"/>
    </source>
</evidence>
<dbReference type="InterPro" id="IPR013083">
    <property type="entry name" value="Znf_RING/FYVE/PHD"/>
</dbReference>
<dbReference type="InterPro" id="IPR006153">
    <property type="entry name" value="Cation/H_exchanger_TM"/>
</dbReference>
<name>A0ABN2SML3_9MICO</name>
<dbReference type="EMBL" id="BAAAPU010000009">
    <property type="protein sequence ID" value="GAA1989146.1"/>
    <property type="molecule type" value="Genomic_DNA"/>
</dbReference>
<evidence type="ECO:0000256" key="10">
    <source>
        <dbReference type="RuleBase" id="RU366002"/>
    </source>
</evidence>
<keyword evidence="8 10" id="KW-0472">Membrane</keyword>
<keyword evidence="3 10" id="KW-1003">Cell membrane</keyword>
<evidence type="ECO:0000256" key="7">
    <source>
        <dbReference type="ARBA" id="ARBA00023065"/>
    </source>
</evidence>
<dbReference type="Proteomes" id="UP001500013">
    <property type="component" value="Unassembled WGS sequence"/>
</dbReference>
<keyword evidence="7 10" id="KW-0406">Ion transport</keyword>
<feature type="transmembrane region" description="Helical" evidence="10">
    <location>
        <begin position="346"/>
        <end position="369"/>
    </location>
</feature>
<dbReference type="PROSITE" id="PS50271">
    <property type="entry name" value="ZF_UBP"/>
    <property type="match status" value="1"/>
</dbReference>
<feature type="transmembrane region" description="Helical" evidence="10">
    <location>
        <begin position="187"/>
        <end position="208"/>
    </location>
</feature>
<feature type="transmembrane region" description="Helical" evidence="10">
    <location>
        <begin position="110"/>
        <end position="133"/>
    </location>
</feature>
<evidence type="ECO:0000256" key="6">
    <source>
        <dbReference type="ARBA" id="ARBA00023053"/>
    </source>
</evidence>
<evidence type="ECO:0000256" key="3">
    <source>
        <dbReference type="ARBA" id="ARBA00022475"/>
    </source>
</evidence>
<evidence type="ECO:0000256" key="2">
    <source>
        <dbReference type="ARBA" id="ARBA00022448"/>
    </source>
</evidence>
<evidence type="ECO:0000259" key="11">
    <source>
        <dbReference type="PROSITE" id="PS50271"/>
    </source>
</evidence>
<dbReference type="PANTHER" id="PTHR10110">
    <property type="entry name" value="SODIUM/HYDROGEN EXCHANGER"/>
    <property type="match status" value="1"/>
</dbReference>
<dbReference type="Gene3D" id="6.10.140.1330">
    <property type="match status" value="1"/>
</dbReference>
<dbReference type="SMART" id="SM00290">
    <property type="entry name" value="ZnF_UBP"/>
    <property type="match status" value="1"/>
</dbReference>
<protein>
    <submittedName>
        <fullName evidence="12">Na+/H+ antiporter</fullName>
    </submittedName>
</protein>
<dbReference type="InterPro" id="IPR001607">
    <property type="entry name" value="Znf_UBP"/>
</dbReference>
<feature type="transmembrane region" description="Helical" evidence="10">
    <location>
        <begin position="154"/>
        <end position="175"/>
    </location>
</feature>
<dbReference type="InterPro" id="IPR004705">
    <property type="entry name" value="Cation/H_exchanger_CPA1_bac"/>
</dbReference>
<feature type="transmembrane region" description="Helical" evidence="10">
    <location>
        <begin position="82"/>
        <end position="104"/>
    </location>
</feature>
<reference evidence="12 13" key="1">
    <citation type="journal article" date="2019" name="Int. J. Syst. Evol. Microbiol.">
        <title>The Global Catalogue of Microorganisms (GCM) 10K type strain sequencing project: providing services to taxonomists for standard genome sequencing and annotation.</title>
        <authorList>
            <consortium name="The Broad Institute Genomics Platform"/>
            <consortium name="The Broad Institute Genome Sequencing Center for Infectious Disease"/>
            <person name="Wu L."/>
            <person name="Ma J."/>
        </authorList>
    </citation>
    <scope>NUCLEOTIDE SEQUENCE [LARGE SCALE GENOMIC DNA]</scope>
    <source>
        <strain evidence="12 13">JCM 15628</strain>
    </source>
</reference>
<evidence type="ECO:0000256" key="4">
    <source>
        <dbReference type="ARBA" id="ARBA00022692"/>
    </source>
</evidence>
<feature type="transmembrane region" description="Helical" evidence="10">
    <location>
        <begin position="26"/>
        <end position="45"/>
    </location>
</feature>
<keyword evidence="10" id="KW-0050">Antiport</keyword>
<feature type="transmembrane region" description="Helical" evidence="10">
    <location>
        <begin position="228"/>
        <end position="252"/>
    </location>
</feature>
<dbReference type="Pfam" id="PF00999">
    <property type="entry name" value="Na_H_Exchanger"/>
    <property type="match status" value="1"/>
</dbReference>
<keyword evidence="2 10" id="KW-0813">Transport</keyword>
<dbReference type="Gene3D" id="3.30.40.10">
    <property type="entry name" value="Zinc/RING finger domain, C3HC4 (zinc finger)"/>
    <property type="match status" value="1"/>
</dbReference>
<dbReference type="PANTHER" id="PTHR10110:SF86">
    <property type="entry name" value="SODIUM_HYDROGEN EXCHANGER 7"/>
    <property type="match status" value="1"/>
</dbReference>
<keyword evidence="4 10" id="KW-0812">Transmembrane</keyword>
<sequence length="630" mass="67947">MEIAIGLLAIAATVLAGSWLADRFDLPAPLVLILVGILGSFLPFVPEVALSPEVVLLGILPPLLYAAAIQTSLVDFRNNKGVILSLSVGLVIFTALGVALFLQWALGLDFAVAFAIGAVVAPPDAVAATAVGRRIGLPRRLVLILEGESLVNDATALVSLRTALAAAGLAAGVSSGGVSVGGVALDFLWASAGGVAVGVAVALLVGVLRRHFSTEPAFDTILSFMVPFAAYIPAEELHASGVIAVVTAGLVLGHRSPRTQSGASRLSERINWISIQFLLENAVFLLIGLQVFYVLEQVRSSDLSSGQIALASFGTLLAVLVLRPLWIVPFRFLRTKVTHNDPEAPWSHTVVLSWAGMRGVVTLAAALLLPEDPRNPHRDVLVLIAVVVVVGTLLLQGTTLPALARRLGVRGPDPREDALQAATVMQSATRSGLDVLDGMPEVDEATRELLRTRSEDRLNQMWERLSPRSGDADETPSAKYRRARMQMLQAERTEVLRLRDEGRADHAVLRVVLGALDLEETMLDRIEDQESRLEESEMLPVDTIEAPCEHLRVTDACLEPRTPEGCEECLREGTTWVHLRLCLTCGHVGCCDSSERKHATAHFHETQHPVMRSIEPGEVWRWCYVDEVVG</sequence>
<keyword evidence="13" id="KW-1185">Reference proteome</keyword>
<evidence type="ECO:0000256" key="9">
    <source>
        <dbReference type="ARBA" id="ARBA00023201"/>
    </source>
</evidence>
<evidence type="ECO:0000313" key="12">
    <source>
        <dbReference type="EMBL" id="GAA1989146.1"/>
    </source>
</evidence>
<dbReference type="InterPro" id="IPR018422">
    <property type="entry name" value="Cation/H_exchanger_CPA1"/>
</dbReference>
<proteinExistence type="inferred from homology"/>